<evidence type="ECO:0000313" key="3">
    <source>
        <dbReference type="Proteomes" id="UP000321080"/>
    </source>
</evidence>
<evidence type="ECO:0000313" key="2">
    <source>
        <dbReference type="EMBL" id="TXG39356.1"/>
    </source>
</evidence>
<dbReference type="Gene3D" id="3.10.100.10">
    <property type="entry name" value="Mannose-Binding Protein A, subunit A"/>
    <property type="match status" value="1"/>
</dbReference>
<dbReference type="InterPro" id="IPR034007">
    <property type="entry name" value="CTLD_bac"/>
</dbReference>
<dbReference type="InterPro" id="IPR001304">
    <property type="entry name" value="C-type_lectin-like"/>
</dbReference>
<keyword evidence="3" id="KW-1185">Reference proteome</keyword>
<dbReference type="NCBIfam" id="TIGR04131">
    <property type="entry name" value="Bac_Flav_CTERM"/>
    <property type="match status" value="1"/>
</dbReference>
<evidence type="ECO:0000259" key="1">
    <source>
        <dbReference type="PROSITE" id="PS50041"/>
    </source>
</evidence>
<sequence length="1106" mass="119645">MILKKVLSVIISTFCLLIFGQSWSQVNVPPNIQATGDQNYCPLSQINVVSTFDIIDPDDTEIEALYIQISTGYVNGEDSLVLTGIHPNVVSSWDNLEGKLSLSGVGGVNVSYTDLITAVYDVVYQSSSASVSGDKFFSFTVGDANYLPSTGHYYEYVPDVGITWTAAKTDAAARTYFGLQGYLATITSAEEAQLSGEQAAGAGWIGGSDANSEGVWQWETGPEAGTVFWNGGINGTTPNYANWNTNEPNDCCSGINGEENYAHVTAPNIGTPGSWNDLPNTGDASPSSPYHPQGYVVEYGDLIPGDLDNLNISASTKITTPSITNTFNAEICGQGSMTLEATASNGMVVWFDALTGGNQVHTGTIFTTPVLTVNTSYYVLASVNGCLEGERTQVTATVKPIPTITSVTDELVCNQGSATLIATSSAGVINWYNVSTGGIAIATGTSFTTPVLTATTIYYVDATEFGCTTTTRTPVTLTVQHTPAPTGNSPQTFCDIDNATVGDLRVTGTDILWYATNTDTTLLSSTDLLTNGTYYATQTENTCESTSRLAIDVTIFETIVPLAAIDIPVLETCDDDLDGDYTNGVTEFDLTSQESILLNGMSSADFNFTYFTDIGYSNLIANPLTFQNTISGGQTIYVRMSNNADSGCFTDTSFNIQVNPLPNVLASKVFKNCDEDGTPDGFTDFNLNEVNSIITSEDMTVVNITFYLSPLDAEQDVNQVNASPFNNQTANTVYARVEFANTGCYRVSTINLEVSTTSFPLGYIHELEICDTDAIIDGIAEFDLTSASTVFISVFPTGQNLSVHYFHNLSDAQLEQNEITNVSNYENQTPFSETLFVRVESDDNGECFGIGPHLLLTVHPRPEFQVDQDNIFCLNGSPITLSTYNPNGNLTYEWMDENGAVIGNSPTVQVNEGGEYSVIATSVFNCESFPETFKVVESGISDITIEDVTVVDLSDNNTITIDTTDIGIGDYEFSLDNEFGPFQDNPFFDHVHSGDRLLFVRDKNGCGTKELPVFVLGFPKFFTPNGDTYNDTWNIRGLGNDYTSNSTIRIYDRYGKLIKQLIPGVSGWNGTFNGETLSGDDYWFVANLVDTSGNLKIYKGHFSLVR</sequence>
<dbReference type="InterPro" id="IPR026341">
    <property type="entry name" value="T9SS_type_B"/>
</dbReference>
<dbReference type="Pfam" id="PF19081">
    <property type="entry name" value="Ig_7"/>
    <property type="match status" value="2"/>
</dbReference>
<organism evidence="2 3">
    <name type="scientific">Seonamhaeicola maritimus</name>
    <dbReference type="NCBI Taxonomy" id="2591822"/>
    <lineage>
        <taxon>Bacteria</taxon>
        <taxon>Pseudomonadati</taxon>
        <taxon>Bacteroidota</taxon>
        <taxon>Flavobacteriia</taxon>
        <taxon>Flavobacteriales</taxon>
        <taxon>Flavobacteriaceae</taxon>
    </lineage>
</organism>
<dbReference type="PROSITE" id="PS50041">
    <property type="entry name" value="C_TYPE_LECTIN_2"/>
    <property type="match status" value="1"/>
</dbReference>
<accession>A0A5C7GLJ8</accession>
<dbReference type="AlphaFoldDB" id="A0A5C7GLJ8"/>
<dbReference type="EMBL" id="VRKQ01000008">
    <property type="protein sequence ID" value="TXG39356.1"/>
    <property type="molecule type" value="Genomic_DNA"/>
</dbReference>
<proteinExistence type="predicted"/>
<dbReference type="Pfam" id="PF13585">
    <property type="entry name" value="CHU_C"/>
    <property type="match status" value="1"/>
</dbReference>
<feature type="domain" description="C-type lectin" evidence="1">
    <location>
        <begin position="149"/>
        <end position="277"/>
    </location>
</feature>
<dbReference type="SUPFAM" id="SSF56436">
    <property type="entry name" value="C-type lectin-like"/>
    <property type="match status" value="1"/>
</dbReference>
<dbReference type="OrthoDB" id="9765926at2"/>
<dbReference type="InterPro" id="IPR044023">
    <property type="entry name" value="Ig_7"/>
</dbReference>
<dbReference type="InterPro" id="IPR016187">
    <property type="entry name" value="CTDL_fold"/>
</dbReference>
<comment type="caution">
    <text evidence="2">The sequence shown here is derived from an EMBL/GenBank/DDBJ whole genome shotgun (WGS) entry which is preliminary data.</text>
</comment>
<reference evidence="2 3" key="1">
    <citation type="submission" date="2019-08" db="EMBL/GenBank/DDBJ databases">
        <title>Seonamhaeicola sediminis sp. nov., isolated from marine sediment.</title>
        <authorList>
            <person name="Cao W.R."/>
        </authorList>
    </citation>
    <scope>NUCLEOTIDE SEQUENCE [LARGE SCALE GENOMIC DNA]</scope>
    <source>
        <strain evidence="2 3">1505</strain>
    </source>
</reference>
<gene>
    <name evidence="2" type="ORF">FUA22_05635</name>
</gene>
<protein>
    <submittedName>
        <fullName evidence="2">T9SS type B sorting domain-containing protein</fullName>
    </submittedName>
</protein>
<name>A0A5C7GLJ8_9FLAO</name>
<dbReference type="InterPro" id="IPR016186">
    <property type="entry name" value="C-type_lectin-like/link_sf"/>
</dbReference>
<dbReference type="Proteomes" id="UP000321080">
    <property type="component" value="Unassembled WGS sequence"/>
</dbReference>
<dbReference type="CDD" id="cd03603">
    <property type="entry name" value="CLECT_VCBS"/>
    <property type="match status" value="1"/>
</dbReference>